<keyword evidence="1 4" id="KW-0349">Heme</keyword>
<keyword evidence="2 4" id="KW-0479">Metal-binding</keyword>
<dbReference type="EMBL" id="JABCJE010000002">
    <property type="protein sequence ID" value="NVO22733.1"/>
    <property type="molecule type" value="Genomic_DNA"/>
</dbReference>
<keyword evidence="3 4" id="KW-0408">Iron</keyword>
<gene>
    <name evidence="7" type="primary">soxX</name>
    <name evidence="8" type="ORF">HJ526_09630</name>
    <name evidence="7" type="ORF">HJ536_05120</name>
</gene>
<name>A0A850Q137_9RHOB</name>
<evidence type="ECO:0000313" key="10">
    <source>
        <dbReference type="Proteomes" id="UP000592216"/>
    </source>
</evidence>
<proteinExistence type="predicted"/>
<accession>A0A850Q137</accession>
<dbReference type="Proteomes" id="UP000592216">
    <property type="component" value="Unassembled WGS sequence"/>
</dbReference>
<reference evidence="9 10" key="1">
    <citation type="submission" date="2020-04" db="EMBL/GenBank/DDBJ databases">
        <title>Donghicola sp., a member of the Rhodobacteraceae family isolated from mangrove forest in Thailand.</title>
        <authorList>
            <person name="Charoenyingcharoen P."/>
            <person name="Yukphan P."/>
        </authorList>
    </citation>
    <scope>NUCLEOTIDE SEQUENCE [LARGE SCALE GENOMIC DNA]</scope>
    <source>
        <strain evidence="7 10">B5-SW-15</strain>
        <strain evidence="8 9">C2-DW-16</strain>
    </source>
</reference>
<dbReference type="SUPFAM" id="SSF46626">
    <property type="entry name" value="Cytochrome c"/>
    <property type="match status" value="1"/>
</dbReference>
<dbReference type="PROSITE" id="PS51007">
    <property type="entry name" value="CYTC"/>
    <property type="match status" value="1"/>
</dbReference>
<dbReference type="InterPro" id="IPR009056">
    <property type="entry name" value="Cyt_c-like_dom"/>
</dbReference>
<evidence type="ECO:0000259" key="6">
    <source>
        <dbReference type="PROSITE" id="PS51007"/>
    </source>
</evidence>
<evidence type="ECO:0000313" key="7">
    <source>
        <dbReference type="EMBL" id="NVO22733.1"/>
    </source>
</evidence>
<evidence type="ECO:0000256" key="5">
    <source>
        <dbReference type="SAM" id="SignalP"/>
    </source>
</evidence>
<organism evidence="7 10">
    <name type="scientific">Donghicola mangrovi</name>
    <dbReference type="NCBI Taxonomy" id="2729614"/>
    <lineage>
        <taxon>Bacteria</taxon>
        <taxon>Pseudomonadati</taxon>
        <taxon>Pseudomonadota</taxon>
        <taxon>Alphaproteobacteria</taxon>
        <taxon>Rhodobacterales</taxon>
        <taxon>Roseobacteraceae</taxon>
        <taxon>Donghicola</taxon>
    </lineage>
</organism>
<keyword evidence="9" id="KW-1185">Reference proteome</keyword>
<evidence type="ECO:0000256" key="1">
    <source>
        <dbReference type="ARBA" id="ARBA00022617"/>
    </source>
</evidence>
<dbReference type="InterPro" id="IPR036909">
    <property type="entry name" value="Cyt_c-like_dom_sf"/>
</dbReference>
<dbReference type="GO" id="GO:0009055">
    <property type="term" value="F:electron transfer activity"/>
    <property type="evidence" value="ECO:0007669"/>
    <property type="project" value="InterPro"/>
</dbReference>
<feature type="domain" description="Cytochrome c" evidence="6">
    <location>
        <begin position="45"/>
        <end position="157"/>
    </location>
</feature>
<feature type="signal peptide" evidence="5">
    <location>
        <begin position="1"/>
        <end position="20"/>
    </location>
</feature>
<dbReference type="AlphaFoldDB" id="A0A850Q137"/>
<dbReference type="EMBL" id="JABCJD010000004">
    <property type="protein sequence ID" value="NVO27679.1"/>
    <property type="molecule type" value="Genomic_DNA"/>
</dbReference>
<evidence type="ECO:0000256" key="4">
    <source>
        <dbReference type="PROSITE-ProRule" id="PRU00433"/>
    </source>
</evidence>
<evidence type="ECO:0000313" key="8">
    <source>
        <dbReference type="EMBL" id="NVO27679.1"/>
    </source>
</evidence>
<evidence type="ECO:0000256" key="2">
    <source>
        <dbReference type="ARBA" id="ARBA00022723"/>
    </source>
</evidence>
<sequence length="158" mass="16377">MKLSFALAAVAACYAGVAFAEDVAPADVQYTDEGAIAASLSGAAGDAANGKKVMSTKSKGNCVACHAISAMADVPFHGEVGPTLDGVATRWDEAHLRGIVANAKKTYEGTIMPAFYKNDGYIRPGDAYTGKAPTEALTPLLTAQEVEDVVAYLMTLKD</sequence>
<evidence type="ECO:0000256" key="3">
    <source>
        <dbReference type="ARBA" id="ARBA00023004"/>
    </source>
</evidence>
<feature type="chain" id="PRO_5033010950" evidence="5">
    <location>
        <begin position="21"/>
        <end position="158"/>
    </location>
</feature>
<protein>
    <submittedName>
        <fullName evidence="7">Sulfur oxidation c-type cytochrome SoxX</fullName>
    </submittedName>
</protein>
<dbReference type="Proteomes" id="UP000523601">
    <property type="component" value="Unassembled WGS sequence"/>
</dbReference>
<dbReference type="GO" id="GO:0046872">
    <property type="term" value="F:metal ion binding"/>
    <property type="evidence" value="ECO:0007669"/>
    <property type="project" value="UniProtKB-KW"/>
</dbReference>
<evidence type="ECO:0000313" key="9">
    <source>
        <dbReference type="Proteomes" id="UP000523601"/>
    </source>
</evidence>
<dbReference type="RefSeq" id="WP_176854091.1">
    <property type="nucleotide sequence ID" value="NZ_JABCJD010000004.1"/>
</dbReference>
<dbReference type="GO" id="GO:0020037">
    <property type="term" value="F:heme binding"/>
    <property type="evidence" value="ECO:0007669"/>
    <property type="project" value="InterPro"/>
</dbReference>
<dbReference type="Gene3D" id="1.10.760.10">
    <property type="entry name" value="Cytochrome c-like domain"/>
    <property type="match status" value="1"/>
</dbReference>
<keyword evidence="5" id="KW-0732">Signal</keyword>
<dbReference type="InterPro" id="IPR030999">
    <property type="entry name" value="Thiosulf_SoxX"/>
</dbReference>
<dbReference type="Pfam" id="PF00034">
    <property type="entry name" value="Cytochrom_C"/>
    <property type="match status" value="1"/>
</dbReference>
<dbReference type="NCBIfam" id="TIGR04485">
    <property type="entry name" value="thiosulf_SoxX"/>
    <property type="match status" value="1"/>
</dbReference>
<comment type="caution">
    <text evidence="7">The sequence shown here is derived from an EMBL/GenBank/DDBJ whole genome shotgun (WGS) entry which is preliminary data.</text>
</comment>